<evidence type="ECO:0000256" key="13">
    <source>
        <dbReference type="ARBA" id="ARBA00022989"/>
    </source>
</evidence>
<dbReference type="InterPro" id="IPR001610">
    <property type="entry name" value="PAC"/>
</dbReference>
<dbReference type="SUPFAM" id="SSF47384">
    <property type="entry name" value="Homodimeric domain of signal transducing histidine kinase"/>
    <property type="match status" value="1"/>
</dbReference>
<protein>
    <recommendedName>
        <fullName evidence="3">histidine kinase</fullName>
        <ecNumber evidence="3">2.7.13.3</ecNumber>
    </recommendedName>
</protein>
<dbReference type="InterPro" id="IPR013655">
    <property type="entry name" value="PAS_fold_3"/>
</dbReference>
<dbReference type="SUPFAM" id="SSF55785">
    <property type="entry name" value="PYP-like sensor domain (PAS domain)"/>
    <property type="match status" value="2"/>
</dbReference>
<evidence type="ECO:0000259" key="18">
    <source>
        <dbReference type="PROSITE" id="PS50112"/>
    </source>
</evidence>
<keyword evidence="6" id="KW-0597">Phosphoprotein</keyword>
<comment type="subcellular location">
    <subcellularLocation>
        <location evidence="2">Cell inner membrane</location>
        <topology evidence="2">Multi-pass membrane protein</topology>
    </subcellularLocation>
</comment>
<dbReference type="EMBL" id="CADCTM010000619">
    <property type="protein sequence ID" value="CAA9282343.1"/>
    <property type="molecule type" value="Genomic_DNA"/>
</dbReference>
<evidence type="ECO:0000256" key="11">
    <source>
        <dbReference type="ARBA" id="ARBA00022777"/>
    </source>
</evidence>
<dbReference type="GO" id="GO:0000155">
    <property type="term" value="F:phosphorelay sensor kinase activity"/>
    <property type="evidence" value="ECO:0007669"/>
    <property type="project" value="InterPro"/>
</dbReference>
<dbReference type="Gene3D" id="1.20.120.620">
    <property type="entry name" value="Backbone structure of the membrane domain of e. Coli histidine kinase receptor kdpd"/>
    <property type="match status" value="1"/>
</dbReference>
<keyword evidence="14" id="KW-0902">Two-component regulatory system</keyword>
<dbReference type="SUPFAM" id="SSF55874">
    <property type="entry name" value="ATPase domain of HSP90 chaperone/DNA topoisomerase II/histidine kinase"/>
    <property type="match status" value="1"/>
</dbReference>
<keyword evidence="11 20" id="KW-0418">Kinase</keyword>
<keyword evidence="12" id="KW-0067">ATP-binding</keyword>
<dbReference type="GO" id="GO:0007234">
    <property type="term" value="P:osmosensory signaling via phosphorelay pathway"/>
    <property type="evidence" value="ECO:0007669"/>
    <property type="project" value="TreeGrafter"/>
</dbReference>
<dbReference type="PANTHER" id="PTHR42878:SF15">
    <property type="entry name" value="BACTERIOPHYTOCHROME"/>
    <property type="match status" value="1"/>
</dbReference>
<dbReference type="FunFam" id="3.30.565.10:FF:000006">
    <property type="entry name" value="Sensor histidine kinase WalK"/>
    <property type="match status" value="1"/>
</dbReference>
<dbReference type="AlphaFoldDB" id="A0A6J4JMK8"/>
<dbReference type="PROSITE" id="PS50113">
    <property type="entry name" value="PAC"/>
    <property type="match status" value="2"/>
</dbReference>
<evidence type="ECO:0000256" key="7">
    <source>
        <dbReference type="ARBA" id="ARBA00022679"/>
    </source>
</evidence>
<evidence type="ECO:0000256" key="5">
    <source>
        <dbReference type="ARBA" id="ARBA00022519"/>
    </source>
</evidence>
<keyword evidence="4" id="KW-1003">Cell membrane</keyword>
<dbReference type="GO" id="GO:0005524">
    <property type="term" value="F:ATP binding"/>
    <property type="evidence" value="ECO:0007669"/>
    <property type="project" value="UniProtKB-KW"/>
</dbReference>
<dbReference type="Gene3D" id="1.10.287.130">
    <property type="match status" value="1"/>
</dbReference>
<keyword evidence="8 16" id="KW-0812">Transmembrane</keyword>
<keyword evidence="15 16" id="KW-0472">Membrane</keyword>
<organism evidence="20">
    <name type="scientific">uncultured Coleofasciculus sp</name>
    <dbReference type="NCBI Taxonomy" id="1267456"/>
    <lineage>
        <taxon>Bacteria</taxon>
        <taxon>Bacillati</taxon>
        <taxon>Cyanobacteriota</taxon>
        <taxon>Cyanophyceae</taxon>
        <taxon>Coleofasciculales</taxon>
        <taxon>Coleofasciculaceae</taxon>
        <taxon>Coleofasciculus</taxon>
        <taxon>environmental samples</taxon>
    </lineage>
</organism>
<evidence type="ECO:0000256" key="3">
    <source>
        <dbReference type="ARBA" id="ARBA00012438"/>
    </source>
</evidence>
<evidence type="ECO:0000256" key="9">
    <source>
        <dbReference type="ARBA" id="ARBA00022737"/>
    </source>
</evidence>
<dbReference type="PANTHER" id="PTHR42878">
    <property type="entry name" value="TWO-COMPONENT HISTIDINE KINASE"/>
    <property type="match status" value="1"/>
</dbReference>
<dbReference type="InterPro" id="IPR036097">
    <property type="entry name" value="HisK_dim/P_sf"/>
</dbReference>
<keyword evidence="9" id="KW-0677">Repeat</keyword>
<evidence type="ECO:0000256" key="4">
    <source>
        <dbReference type="ARBA" id="ARBA00022475"/>
    </source>
</evidence>
<dbReference type="InterPro" id="IPR004358">
    <property type="entry name" value="Sig_transdc_His_kin-like_C"/>
</dbReference>
<dbReference type="NCBIfam" id="TIGR00229">
    <property type="entry name" value="sensory_box"/>
    <property type="match status" value="2"/>
</dbReference>
<gene>
    <name evidence="20" type="ORF">AVDCRST_MAG92-3701</name>
</gene>
<evidence type="ECO:0000256" key="8">
    <source>
        <dbReference type="ARBA" id="ARBA00022692"/>
    </source>
</evidence>
<dbReference type="SMART" id="SM00091">
    <property type="entry name" value="PAS"/>
    <property type="match status" value="2"/>
</dbReference>
<dbReference type="FunFam" id="1.10.287.130:FF:000070">
    <property type="entry name" value="Histidine kinase sensor protein"/>
    <property type="match status" value="1"/>
</dbReference>
<dbReference type="InterPro" id="IPR038318">
    <property type="entry name" value="KdpD_sf"/>
</dbReference>
<dbReference type="GO" id="GO:0000156">
    <property type="term" value="F:phosphorelay response regulator activity"/>
    <property type="evidence" value="ECO:0007669"/>
    <property type="project" value="TreeGrafter"/>
</dbReference>
<dbReference type="GO" id="GO:0005886">
    <property type="term" value="C:plasma membrane"/>
    <property type="evidence" value="ECO:0007669"/>
    <property type="project" value="UniProtKB-SubCell"/>
</dbReference>
<evidence type="ECO:0000256" key="10">
    <source>
        <dbReference type="ARBA" id="ARBA00022741"/>
    </source>
</evidence>
<dbReference type="InterPro" id="IPR050351">
    <property type="entry name" value="BphY/WalK/GraS-like"/>
</dbReference>
<keyword evidence="5" id="KW-0997">Cell inner membrane</keyword>
<dbReference type="InterPro" id="IPR005467">
    <property type="entry name" value="His_kinase_dom"/>
</dbReference>
<dbReference type="EC" id="2.7.13.3" evidence="3"/>
<comment type="catalytic activity">
    <reaction evidence="1">
        <text>ATP + protein L-histidine = ADP + protein N-phospho-L-histidine.</text>
        <dbReference type="EC" id="2.7.13.3"/>
    </reaction>
</comment>
<evidence type="ECO:0000259" key="19">
    <source>
        <dbReference type="PROSITE" id="PS50113"/>
    </source>
</evidence>
<proteinExistence type="predicted"/>
<evidence type="ECO:0000256" key="15">
    <source>
        <dbReference type="ARBA" id="ARBA00023136"/>
    </source>
</evidence>
<dbReference type="InterPro" id="IPR025201">
    <property type="entry name" value="KdpD_TM"/>
</dbReference>
<dbReference type="InterPro" id="IPR035965">
    <property type="entry name" value="PAS-like_dom_sf"/>
</dbReference>
<dbReference type="PROSITE" id="PS50109">
    <property type="entry name" value="HIS_KIN"/>
    <property type="match status" value="1"/>
</dbReference>
<evidence type="ECO:0000313" key="20">
    <source>
        <dbReference type="EMBL" id="CAA9282343.1"/>
    </source>
</evidence>
<dbReference type="Pfam" id="PF13493">
    <property type="entry name" value="DUF4118"/>
    <property type="match status" value="1"/>
</dbReference>
<feature type="domain" description="PAS" evidence="18">
    <location>
        <begin position="267"/>
        <end position="309"/>
    </location>
</feature>
<sequence>MKRKRDGDSKARRSQLRRYGIAVLTVALALMLTLWLNHWVAMTSSPFLIFFGAVMVSAWYGGTNSGLLATALSALISAYFFLDPVYSLDLNLTKSVRLLLFVLQGILISILCGALHNSNQRLKESLVKVQVSTEELRQSEERFSQLAAHIQDVFWILEPQSYQVIYVSPAYEKIWGRSGESLKKNYREWFEAIHPLDQERVEAAFFKNVNNGKYDEEYRIVRPDGTIRWIRARGFPVRDEFGETYRIAGIVEDITERHQLEDELRSSEAKFRRLFDANIVGIIFPDLSGNILDANDAFLDMVGYTREELQQGKVRWETMTPPEYNLADMRSREELLTTGIATLFEKEYIRKDGTRVPILLVSAMLEGSKQNAVTFVLDLTQQKQAETEIRQFNEILEQRVAERTEQLEAANKELESFSSSVSHDLRAPLRHISGYVELLQKRTATTLDETSLRYLNTIIQTAKHAGTLIDNLLAFSRMGRSEMRYTTFKMNQLLKEVQRDLEPEIKERTILWQIEELPQVQGDPSMLRLVWGNLIENALKYSEPRAIAKIEIGSLDQDAEVVFFIRDNGVGFDMRYVHKLFGVFQRLHSEDQFKGTGIGLANVRRIIHRHNGRTWAEGAVESGATFFFSLPKYQELGDECSKN</sequence>
<evidence type="ECO:0000259" key="17">
    <source>
        <dbReference type="PROSITE" id="PS50109"/>
    </source>
</evidence>
<feature type="transmembrane region" description="Helical" evidence="16">
    <location>
        <begin position="67"/>
        <end position="86"/>
    </location>
</feature>
<keyword evidence="7" id="KW-0808">Transferase</keyword>
<dbReference type="SMART" id="SM00086">
    <property type="entry name" value="PAC"/>
    <property type="match status" value="2"/>
</dbReference>
<dbReference type="Pfam" id="PF00512">
    <property type="entry name" value="HisKA"/>
    <property type="match status" value="1"/>
</dbReference>
<dbReference type="GO" id="GO:0030295">
    <property type="term" value="F:protein kinase activator activity"/>
    <property type="evidence" value="ECO:0007669"/>
    <property type="project" value="TreeGrafter"/>
</dbReference>
<dbReference type="PROSITE" id="PS50112">
    <property type="entry name" value="PAS"/>
    <property type="match status" value="2"/>
</dbReference>
<evidence type="ECO:0000256" key="16">
    <source>
        <dbReference type="SAM" id="Phobius"/>
    </source>
</evidence>
<keyword evidence="10" id="KW-0547">Nucleotide-binding</keyword>
<dbReference type="Pfam" id="PF13426">
    <property type="entry name" value="PAS_9"/>
    <property type="match status" value="1"/>
</dbReference>
<feature type="domain" description="PAS" evidence="18">
    <location>
        <begin position="139"/>
        <end position="212"/>
    </location>
</feature>
<evidence type="ECO:0000256" key="14">
    <source>
        <dbReference type="ARBA" id="ARBA00023012"/>
    </source>
</evidence>
<evidence type="ECO:0000256" key="2">
    <source>
        <dbReference type="ARBA" id="ARBA00004429"/>
    </source>
</evidence>
<dbReference type="InterPro" id="IPR000014">
    <property type="entry name" value="PAS"/>
</dbReference>
<reference evidence="20" key="1">
    <citation type="submission" date="2020-02" db="EMBL/GenBank/DDBJ databases">
        <authorList>
            <person name="Meier V. D."/>
        </authorList>
    </citation>
    <scope>NUCLEOTIDE SEQUENCE</scope>
    <source>
        <strain evidence="20">AVDCRST_MAG92</strain>
    </source>
</reference>
<dbReference type="Gene3D" id="3.30.565.10">
    <property type="entry name" value="Histidine kinase-like ATPase, C-terminal domain"/>
    <property type="match status" value="1"/>
</dbReference>
<evidence type="ECO:0000256" key="12">
    <source>
        <dbReference type="ARBA" id="ARBA00022840"/>
    </source>
</evidence>
<accession>A0A6J4JMK8</accession>
<keyword evidence="13 16" id="KW-1133">Transmembrane helix</keyword>
<feature type="transmembrane region" description="Helical" evidence="16">
    <location>
        <begin position="20"/>
        <end position="36"/>
    </location>
</feature>
<evidence type="ECO:0000256" key="1">
    <source>
        <dbReference type="ARBA" id="ARBA00000085"/>
    </source>
</evidence>
<name>A0A6J4JMK8_9CYAN</name>
<feature type="transmembrane region" description="Helical" evidence="16">
    <location>
        <begin position="98"/>
        <end position="116"/>
    </location>
</feature>
<dbReference type="InterPro" id="IPR003661">
    <property type="entry name" value="HisK_dim/P_dom"/>
</dbReference>
<evidence type="ECO:0000256" key="6">
    <source>
        <dbReference type="ARBA" id="ARBA00022553"/>
    </source>
</evidence>
<dbReference type="InterPro" id="IPR036890">
    <property type="entry name" value="HATPase_C_sf"/>
</dbReference>
<dbReference type="CDD" id="cd00082">
    <property type="entry name" value="HisKA"/>
    <property type="match status" value="1"/>
</dbReference>
<dbReference type="PRINTS" id="PR00344">
    <property type="entry name" value="BCTRLSENSOR"/>
</dbReference>
<dbReference type="InterPro" id="IPR003594">
    <property type="entry name" value="HATPase_dom"/>
</dbReference>
<dbReference type="Pfam" id="PF02518">
    <property type="entry name" value="HATPase_c"/>
    <property type="match status" value="1"/>
</dbReference>
<feature type="domain" description="Histidine kinase" evidence="17">
    <location>
        <begin position="420"/>
        <end position="634"/>
    </location>
</feature>
<dbReference type="CDD" id="cd00130">
    <property type="entry name" value="PAS"/>
    <property type="match status" value="2"/>
</dbReference>
<feature type="domain" description="PAC" evidence="19">
    <location>
        <begin position="342"/>
        <end position="391"/>
    </location>
</feature>
<dbReference type="InterPro" id="IPR000700">
    <property type="entry name" value="PAS-assoc_C"/>
</dbReference>
<dbReference type="Pfam" id="PF08447">
    <property type="entry name" value="PAS_3"/>
    <property type="match status" value="1"/>
</dbReference>
<dbReference type="FunFam" id="2.10.70.100:FF:000001">
    <property type="entry name" value="Sensory transduction histidine kinase"/>
    <property type="match status" value="1"/>
</dbReference>
<feature type="domain" description="PAC" evidence="19">
    <location>
        <begin position="214"/>
        <end position="266"/>
    </location>
</feature>
<dbReference type="Gene3D" id="3.30.450.20">
    <property type="entry name" value="PAS domain"/>
    <property type="match status" value="2"/>
</dbReference>
<dbReference type="SMART" id="SM00387">
    <property type="entry name" value="HATPase_c"/>
    <property type="match status" value="1"/>
</dbReference>
<dbReference type="SMART" id="SM00388">
    <property type="entry name" value="HisKA"/>
    <property type="match status" value="1"/>
</dbReference>